<dbReference type="PANTHER" id="PTHR16943">
    <property type="entry name" value="2-METHYLCITRATE DEHYDRATASE-RELATED"/>
    <property type="match status" value="1"/>
</dbReference>
<accession>A0A2W5Q306</accession>
<gene>
    <name evidence="4" type="ORF">DI556_22145</name>
</gene>
<dbReference type="Pfam" id="PF03972">
    <property type="entry name" value="MmgE_PrpD_N"/>
    <property type="match status" value="1"/>
</dbReference>
<dbReference type="GO" id="GO:0016829">
    <property type="term" value="F:lyase activity"/>
    <property type="evidence" value="ECO:0007669"/>
    <property type="project" value="InterPro"/>
</dbReference>
<dbReference type="Gene3D" id="1.10.4100.10">
    <property type="entry name" value="2-methylcitrate dehydratase PrpD"/>
    <property type="match status" value="1"/>
</dbReference>
<evidence type="ECO:0000259" key="2">
    <source>
        <dbReference type="Pfam" id="PF03972"/>
    </source>
</evidence>
<dbReference type="Gene3D" id="3.30.1330.120">
    <property type="entry name" value="2-methylcitrate dehydratase PrpD"/>
    <property type="match status" value="1"/>
</dbReference>
<feature type="domain" description="MmgE/PrpD C-terminal" evidence="3">
    <location>
        <begin position="271"/>
        <end position="424"/>
    </location>
</feature>
<evidence type="ECO:0000313" key="5">
    <source>
        <dbReference type="Proteomes" id="UP000249185"/>
    </source>
</evidence>
<comment type="caution">
    <text evidence="4">The sequence shown here is derived from an EMBL/GenBank/DDBJ whole genome shotgun (WGS) entry which is preliminary data.</text>
</comment>
<dbReference type="EMBL" id="QFPW01000041">
    <property type="protein sequence ID" value="PZQ45720.1"/>
    <property type="molecule type" value="Genomic_DNA"/>
</dbReference>
<dbReference type="InterPro" id="IPR042188">
    <property type="entry name" value="MmgE/PrpD_sf_2"/>
</dbReference>
<comment type="similarity">
    <text evidence="1">Belongs to the PrpD family.</text>
</comment>
<reference evidence="4 5" key="1">
    <citation type="submission" date="2017-08" db="EMBL/GenBank/DDBJ databases">
        <title>Infants hospitalized years apart are colonized by the same room-sourced microbial strains.</title>
        <authorList>
            <person name="Brooks B."/>
            <person name="Olm M.R."/>
            <person name="Firek B.A."/>
            <person name="Baker R."/>
            <person name="Thomas B.C."/>
            <person name="Morowitz M.J."/>
            <person name="Banfield J.F."/>
        </authorList>
    </citation>
    <scope>NUCLEOTIDE SEQUENCE [LARGE SCALE GENOMIC DNA]</scope>
    <source>
        <strain evidence="4">S2_005_002_R2_34</strain>
    </source>
</reference>
<feature type="domain" description="MmgE/PrpD N-terminal" evidence="2">
    <location>
        <begin position="11"/>
        <end position="251"/>
    </location>
</feature>
<protein>
    <submittedName>
        <fullName evidence="4">2-methylcitrate dehydratase</fullName>
    </submittedName>
</protein>
<dbReference type="PANTHER" id="PTHR16943:SF8">
    <property type="entry name" value="2-METHYLCITRATE DEHYDRATASE"/>
    <property type="match status" value="1"/>
</dbReference>
<evidence type="ECO:0000313" key="4">
    <source>
        <dbReference type="EMBL" id="PZQ45720.1"/>
    </source>
</evidence>
<dbReference type="Proteomes" id="UP000249185">
    <property type="component" value="Unassembled WGS sequence"/>
</dbReference>
<organism evidence="4 5">
    <name type="scientific">Rhodovulum sulfidophilum</name>
    <name type="common">Rhodobacter sulfidophilus</name>
    <dbReference type="NCBI Taxonomy" id="35806"/>
    <lineage>
        <taxon>Bacteria</taxon>
        <taxon>Pseudomonadati</taxon>
        <taxon>Pseudomonadota</taxon>
        <taxon>Alphaproteobacteria</taxon>
        <taxon>Rhodobacterales</taxon>
        <taxon>Paracoccaceae</taxon>
        <taxon>Rhodovulum</taxon>
    </lineage>
</organism>
<evidence type="ECO:0000259" key="3">
    <source>
        <dbReference type="Pfam" id="PF19305"/>
    </source>
</evidence>
<sequence length="456" mass="48121">MAAIQSHGGVLAEFVADLSFEDLPEPVVWMVRDLAVDWYGSAVAGHGARPVVALEQVCRGLMPGGAESTLLGSGRRANSYAAAMVNAASGHVVEQDDVHNGSVFHPATIVFPAVFAIAEARNLDGRAIVEAAVCGYETGIRVGEFLGRSHYVHFHTTGTAGALGCAAAVAKLLRLDAARVLHAFGTAGTQAAGLWEFLTDAADSKQVHTAGATANGLMAAFLAAEGVTGASRVFDGPRGMAAAMSRDADPARLSAGLGERWATLEVSYKWHASCRHTHPAADALAEVMAREGLRHQDVARVVTHTHQGAIDVLGAVTVPETVHQAKFSMGTVLGLIAVHGKAGVTEFDEYALSDAAVAAFRDRVRMELDPEVDAEYPRRWLGRVTVVTTDGRTLKGAVDDPKGDPGNPLTWEELRRKAVALCGYGGVDEATLARRLVWLERLEALPSIVGAGDLFR</sequence>
<dbReference type="InterPro" id="IPR045336">
    <property type="entry name" value="MmgE_PrpD_N"/>
</dbReference>
<name>A0A2W5Q306_RHOSU</name>
<proteinExistence type="inferred from homology"/>
<dbReference type="InterPro" id="IPR045337">
    <property type="entry name" value="MmgE_PrpD_C"/>
</dbReference>
<dbReference type="InterPro" id="IPR005656">
    <property type="entry name" value="MmgE_PrpD"/>
</dbReference>
<evidence type="ECO:0000256" key="1">
    <source>
        <dbReference type="ARBA" id="ARBA00006174"/>
    </source>
</evidence>
<dbReference type="AlphaFoldDB" id="A0A2W5Q306"/>
<dbReference type="InterPro" id="IPR036148">
    <property type="entry name" value="MmgE/PrpD_sf"/>
</dbReference>
<dbReference type="InterPro" id="IPR042183">
    <property type="entry name" value="MmgE/PrpD_sf_1"/>
</dbReference>
<dbReference type="SUPFAM" id="SSF103378">
    <property type="entry name" value="2-methylcitrate dehydratase PrpD"/>
    <property type="match status" value="1"/>
</dbReference>
<dbReference type="Pfam" id="PF19305">
    <property type="entry name" value="MmgE_PrpD_C"/>
    <property type="match status" value="1"/>
</dbReference>